<dbReference type="InterPro" id="IPR043136">
    <property type="entry name" value="B30.2/SPRY_sf"/>
</dbReference>
<feature type="region of interest" description="Disordered" evidence="4">
    <location>
        <begin position="419"/>
        <end position="464"/>
    </location>
</feature>
<evidence type="ECO:0000256" key="1">
    <source>
        <dbReference type="ARBA" id="ARBA00022723"/>
    </source>
</evidence>
<dbReference type="CDD" id="cd11709">
    <property type="entry name" value="SPRY"/>
    <property type="match status" value="1"/>
</dbReference>
<reference evidence="7" key="1">
    <citation type="journal article" date="2018" name="Nat. Microbiol.">
        <title>Leveraging single-cell genomics to expand the fungal tree of life.</title>
        <authorList>
            <person name="Ahrendt S.R."/>
            <person name="Quandt C.A."/>
            <person name="Ciobanu D."/>
            <person name="Clum A."/>
            <person name="Salamov A."/>
            <person name="Andreopoulos B."/>
            <person name="Cheng J.F."/>
            <person name="Woyke T."/>
            <person name="Pelin A."/>
            <person name="Henrissat B."/>
            <person name="Reynolds N.K."/>
            <person name="Benny G.L."/>
            <person name="Smith M.E."/>
            <person name="James T.Y."/>
            <person name="Grigoriev I.V."/>
        </authorList>
    </citation>
    <scope>NUCLEOTIDE SEQUENCE [LARGE SCALE GENOMIC DNA]</scope>
    <source>
        <strain evidence="7">Benny S71-1</strain>
    </source>
</reference>
<feature type="region of interest" description="Disordered" evidence="4">
    <location>
        <begin position="247"/>
        <end position="277"/>
    </location>
</feature>
<evidence type="ECO:0000313" key="6">
    <source>
        <dbReference type="EMBL" id="RKP27844.1"/>
    </source>
</evidence>
<evidence type="ECO:0000256" key="3">
    <source>
        <dbReference type="ARBA" id="ARBA00022833"/>
    </source>
</evidence>
<dbReference type="Gene3D" id="2.60.120.920">
    <property type="match status" value="1"/>
</dbReference>
<feature type="domain" description="B30.2/SPRY" evidence="5">
    <location>
        <begin position="599"/>
        <end position="792"/>
    </location>
</feature>
<evidence type="ECO:0000256" key="4">
    <source>
        <dbReference type="SAM" id="MobiDB-lite"/>
    </source>
</evidence>
<sequence length="1554" mass="172275">MEEDAVQDFFALADSELQQNEERIARHQEALHRVDLSPEERAMMLEEIGEMQSELVRSDPFITDLLCILSGGALYGRCVERCRQLARVDGIWSHLGRYIRCDQTYPRFRAICTLREMSNVSPQITCNMFRSSCGPELMRIAHACADHSTRHNAVVTLLLQANQLQADPAFSYDYEEFMRLVTMQTIKPMMRRIIMLIQTVYAFPIAEERARPALPMVFGLHVTEPNDASSSPSFARDIRETMHTSIYTHEDNDNDDDKASDHHDISRPITPANTPVNERELDMADHAGDAPGDSYRLLRIRETVTELVGHIRLLTMFAVHASFARVVATLSLGPAEELPVDAASLSAWIEEMELLGAGGHRPFRVLVSLLLQMQWMPAVHAGRLSAEDKTFIRTKVSHTALTGNLTGVDQLGDHIKRAITARPTTTTTTTTSMASSSPTSSPVSPASSPESPEDMASSSPSSMKIDSDEGLIDWKDACFKYSAQLLVCLAQYGMLVPCIDALTCHSPIIALPLLAPMAAFIDRRRLVSILLDIGRICTHLQPTTDIMLGQLARQLKATELFDSPELISLAHRLVSEPQANESTAATMTAAEANKPALPWAAYFYAHLIMDRIANYAHEDDADESTSQEGLLLTPNMHSAGASDMIYNPHWTFESFRSAYRVVGHGRWAFEVVVPVKGLVQVGWSTMQIDYQPESGSGVGDDGGSYSIDGHRCMRWHGAVPPVPNDYGQRWQPGDVVTCMVDFTARTLSFALNGECLGVAFSDIDPQVALHPSVSCSAHQGCRIRYGYSWDPLQYAPSDYRPVVTAHVAPALMDLPTSKHSSEEQAHAANSGKPSSLSLHDLSILFYYEIHVQERASPDRAFIIGFQNMLGHYEGLSIGRAACHYRRGSHATSTRSPVAEGRPDSENNVVLPGEPVRPGDVIGCVATLNQIGFYLQGSLWIWHGTARFLLSLFCTFIPSVFSPSSLHRTSMPSGLESLLEVLPSADRCSLLLEIGPVVCCQLQQTNKLLFELIAADNVLWHQLYKGTFDLEDEREVEALSVFRASLAATQDEPCQRRRRTHSRGGGGVAVAAAHGRTGGAGGAGGDDEASGHHARPSHNSSSNSSNNNNTDTAFHGRHTRRRSSVRPRLRRRSTTGQSLRQVAWWQRAFALRYRLNARWRQGKPQLLQLQLPAFLGHLPQPGASYGPWIVVRSLKYRLYLGDLTTMVVATDEASGGEHGAPNHTIQWHELPIDATWEDRPVDFVFSSLMNDRHVATVVSYGEQNVLYVWATSTRRRIYQAVLANKGNIDHLYGDYILMSSLSGERSATNMVDLVHGARFSLPDTIVDTYWHFQRQQARHRKDGLMVYSATEHGGIITWSLLEYTLDADGRAQWTAAESGRLELLSNQHRLYGTSRIDDHRVLVSMAFFEHPGISHIGLHDLRHGIQARIEWSHALSGRVIATMLSENILLCYGAVCMAVSLEDGAALCRLSNRHGSGLQRLLGAWVGESFPQRSQPLLVTNIHTGKVAMQLVNSSSRSSGRRYYTSLRAGYIIEMFANESTLYVWDFLATANGLG</sequence>
<keyword evidence="7" id="KW-1185">Reference proteome</keyword>
<feature type="compositionally biased region" description="Low complexity" evidence="4">
    <location>
        <begin position="423"/>
        <end position="463"/>
    </location>
</feature>
<gene>
    <name evidence="6" type="ORF">SYNPS1DRAFT_26516</name>
</gene>
<dbReference type="GO" id="GO:0004842">
    <property type="term" value="F:ubiquitin-protein transferase activity"/>
    <property type="evidence" value="ECO:0007669"/>
    <property type="project" value="InterPro"/>
</dbReference>
<keyword evidence="2" id="KW-0863">Zinc-finger</keyword>
<dbReference type="Pfam" id="PF00622">
    <property type="entry name" value="SPRY"/>
    <property type="match status" value="1"/>
</dbReference>
<feature type="compositionally biased region" description="Basic residues" evidence="4">
    <location>
        <begin position="1114"/>
        <end position="1132"/>
    </location>
</feature>
<dbReference type="GO" id="GO:0005737">
    <property type="term" value="C:cytoplasm"/>
    <property type="evidence" value="ECO:0007669"/>
    <property type="project" value="TreeGrafter"/>
</dbReference>
<dbReference type="PANTHER" id="PTHR13363:SF5">
    <property type="entry name" value="E3 UBIQUITIN-PROTEIN LIGASE RNF123"/>
    <property type="match status" value="1"/>
</dbReference>
<proteinExistence type="predicted"/>
<dbReference type="PANTHER" id="PTHR13363">
    <property type="entry name" value="RING FINGER AND SRY DOMAIN-CONTAINING"/>
    <property type="match status" value="1"/>
</dbReference>
<name>A0A4P9Z5D4_9FUNG</name>
<evidence type="ECO:0000313" key="7">
    <source>
        <dbReference type="Proteomes" id="UP000278143"/>
    </source>
</evidence>
<evidence type="ECO:0000256" key="2">
    <source>
        <dbReference type="ARBA" id="ARBA00022771"/>
    </source>
</evidence>
<dbReference type="InterPro" id="IPR001870">
    <property type="entry name" value="B30.2/SPRY"/>
</dbReference>
<dbReference type="Proteomes" id="UP000278143">
    <property type="component" value="Unassembled WGS sequence"/>
</dbReference>
<dbReference type="InterPro" id="IPR045129">
    <property type="entry name" value="RNF123/RKP/RSPRY1"/>
</dbReference>
<dbReference type="PROSITE" id="PS50188">
    <property type="entry name" value="B302_SPRY"/>
    <property type="match status" value="1"/>
</dbReference>
<keyword evidence="1" id="KW-0479">Metal-binding</keyword>
<dbReference type="InterPro" id="IPR003877">
    <property type="entry name" value="SPRY_dom"/>
</dbReference>
<feature type="compositionally biased region" description="Low complexity" evidence="4">
    <location>
        <begin position="1096"/>
        <end position="1108"/>
    </location>
</feature>
<feature type="compositionally biased region" description="Basic and acidic residues" evidence="4">
    <location>
        <begin position="257"/>
        <end position="266"/>
    </location>
</feature>
<feature type="region of interest" description="Disordered" evidence="4">
    <location>
        <begin position="891"/>
        <end position="911"/>
    </location>
</feature>
<dbReference type="InterPro" id="IPR013320">
    <property type="entry name" value="ConA-like_dom_sf"/>
</dbReference>
<dbReference type="GO" id="GO:0008270">
    <property type="term" value="F:zinc ion binding"/>
    <property type="evidence" value="ECO:0007669"/>
    <property type="project" value="UniProtKB-KW"/>
</dbReference>
<feature type="region of interest" description="Disordered" evidence="4">
    <location>
        <begin position="1049"/>
        <end position="1136"/>
    </location>
</feature>
<keyword evidence="3" id="KW-0862">Zinc</keyword>
<evidence type="ECO:0000259" key="5">
    <source>
        <dbReference type="PROSITE" id="PS50188"/>
    </source>
</evidence>
<dbReference type="OrthoDB" id="2967263at2759"/>
<dbReference type="SMART" id="SM00449">
    <property type="entry name" value="SPRY"/>
    <property type="match status" value="1"/>
</dbReference>
<protein>
    <recommendedName>
        <fullName evidence="5">B30.2/SPRY domain-containing protein</fullName>
    </recommendedName>
</protein>
<dbReference type="GO" id="GO:0051603">
    <property type="term" value="P:proteolysis involved in protein catabolic process"/>
    <property type="evidence" value="ECO:0007669"/>
    <property type="project" value="TreeGrafter"/>
</dbReference>
<accession>A0A4P9Z5D4</accession>
<dbReference type="SUPFAM" id="SSF49899">
    <property type="entry name" value="Concanavalin A-like lectins/glucanases"/>
    <property type="match status" value="1"/>
</dbReference>
<organism evidence="6 7">
    <name type="scientific">Syncephalis pseudoplumigaleata</name>
    <dbReference type="NCBI Taxonomy" id="1712513"/>
    <lineage>
        <taxon>Eukaryota</taxon>
        <taxon>Fungi</taxon>
        <taxon>Fungi incertae sedis</taxon>
        <taxon>Zoopagomycota</taxon>
        <taxon>Zoopagomycotina</taxon>
        <taxon>Zoopagomycetes</taxon>
        <taxon>Zoopagales</taxon>
        <taxon>Piptocephalidaceae</taxon>
        <taxon>Syncephalis</taxon>
    </lineage>
</organism>
<dbReference type="EMBL" id="KZ989144">
    <property type="protein sequence ID" value="RKP27844.1"/>
    <property type="molecule type" value="Genomic_DNA"/>
</dbReference>